<dbReference type="Proteomes" id="UP001521074">
    <property type="component" value="Unassembled WGS sequence"/>
</dbReference>
<feature type="non-terminal residue" evidence="1">
    <location>
        <position position="1"/>
    </location>
</feature>
<evidence type="ECO:0000313" key="1">
    <source>
        <dbReference type="EMBL" id="MCE0743790.1"/>
    </source>
</evidence>
<accession>A0ABS8VT14</accession>
<dbReference type="RefSeq" id="WP_232877418.1">
    <property type="nucleotide sequence ID" value="NZ_JAJSOJ010000022.1"/>
</dbReference>
<sequence length="75" mass="8814">DFNKFFNNITGSLLGKMNIISINPVNSKTFRITSRENPSYYYDELDLYLLKIFPDSEISIMTEDNASARIGWWKR</sequence>
<gene>
    <name evidence="1" type="ORF">LWC05_07765</name>
</gene>
<organism evidence="1 2">
    <name type="scientific">Acetobacter sicerae</name>
    <dbReference type="NCBI Taxonomy" id="85325"/>
    <lineage>
        <taxon>Bacteria</taxon>
        <taxon>Pseudomonadati</taxon>
        <taxon>Pseudomonadota</taxon>
        <taxon>Alphaproteobacteria</taxon>
        <taxon>Acetobacterales</taxon>
        <taxon>Acetobacteraceae</taxon>
        <taxon>Acetobacter</taxon>
    </lineage>
</organism>
<protein>
    <submittedName>
        <fullName evidence="1">Uncharacterized protein</fullName>
    </submittedName>
</protein>
<proteinExistence type="predicted"/>
<comment type="caution">
    <text evidence="1">The sequence shown here is derived from an EMBL/GenBank/DDBJ whole genome shotgun (WGS) entry which is preliminary data.</text>
</comment>
<dbReference type="EMBL" id="JAJSOJ010000022">
    <property type="protein sequence ID" value="MCE0743790.1"/>
    <property type="molecule type" value="Genomic_DNA"/>
</dbReference>
<evidence type="ECO:0000313" key="2">
    <source>
        <dbReference type="Proteomes" id="UP001521074"/>
    </source>
</evidence>
<name>A0ABS8VT14_9PROT</name>
<keyword evidence="2" id="KW-1185">Reference proteome</keyword>
<reference evidence="1 2" key="1">
    <citation type="submission" date="2021-12" db="EMBL/GenBank/DDBJ databases">
        <title>Genome sequence of Acetobacter sicerae DmPark20a_162.</title>
        <authorList>
            <person name="Chaston J.M."/>
        </authorList>
    </citation>
    <scope>NUCLEOTIDE SEQUENCE [LARGE SCALE GENOMIC DNA]</scope>
    <source>
        <strain evidence="1 2">DmPark20a_162</strain>
    </source>
</reference>